<name>A0ACB9JYC5_9ASTR</name>
<evidence type="ECO:0000313" key="2">
    <source>
        <dbReference type="Proteomes" id="UP001056120"/>
    </source>
</evidence>
<dbReference type="EMBL" id="CM042019">
    <property type="protein sequence ID" value="KAI3824987.1"/>
    <property type="molecule type" value="Genomic_DNA"/>
</dbReference>
<sequence>MVVVVGCRGEGKGEKQWSWGHDKEDDYAYSSRAWRDVGGCHGDNLSMGWLCGRHTVARSGAWREPTRRGNEGAKRRRGQRSASTIRKLAMVVVVGCRGEGKGERSDGHGGMTRKTLVHSAAKQGGTWEAVMATTGHGGGYAGDIRWHATVHGGS</sequence>
<organism evidence="1 2">
    <name type="scientific">Smallanthus sonchifolius</name>
    <dbReference type="NCBI Taxonomy" id="185202"/>
    <lineage>
        <taxon>Eukaryota</taxon>
        <taxon>Viridiplantae</taxon>
        <taxon>Streptophyta</taxon>
        <taxon>Embryophyta</taxon>
        <taxon>Tracheophyta</taxon>
        <taxon>Spermatophyta</taxon>
        <taxon>Magnoliopsida</taxon>
        <taxon>eudicotyledons</taxon>
        <taxon>Gunneridae</taxon>
        <taxon>Pentapetalae</taxon>
        <taxon>asterids</taxon>
        <taxon>campanulids</taxon>
        <taxon>Asterales</taxon>
        <taxon>Asteraceae</taxon>
        <taxon>Asteroideae</taxon>
        <taxon>Heliantheae alliance</taxon>
        <taxon>Millerieae</taxon>
        <taxon>Smallanthus</taxon>
    </lineage>
</organism>
<evidence type="ECO:0000313" key="1">
    <source>
        <dbReference type="EMBL" id="KAI3824987.1"/>
    </source>
</evidence>
<reference evidence="1 2" key="2">
    <citation type="journal article" date="2022" name="Mol. Ecol. Resour.">
        <title>The genomes of chicory, endive, great burdock and yacon provide insights into Asteraceae paleo-polyploidization history and plant inulin production.</title>
        <authorList>
            <person name="Fan W."/>
            <person name="Wang S."/>
            <person name="Wang H."/>
            <person name="Wang A."/>
            <person name="Jiang F."/>
            <person name="Liu H."/>
            <person name="Zhao H."/>
            <person name="Xu D."/>
            <person name="Zhang Y."/>
        </authorList>
    </citation>
    <scope>NUCLEOTIDE SEQUENCE [LARGE SCALE GENOMIC DNA]</scope>
    <source>
        <strain evidence="2">cv. Yunnan</strain>
        <tissue evidence="1">Leaves</tissue>
    </source>
</reference>
<comment type="caution">
    <text evidence="1">The sequence shown here is derived from an EMBL/GenBank/DDBJ whole genome shotgun (WGS) entry which is preliminary data.</text>
</comment>
<accession>A0ACB9JYC5</accession>
<protein>
    <submittedName>
        <fullName evidence="1">Uncharacterized protein</fullName>
    </submittedName>
</protein>
<reference evidence="2" key="1">
    <citation type="journal article" date="2022" name="Mol. Ecol. Resour.">
        <title>The genomes of chicory, endive, great burdock and yacon provide insights into Asteraceae palaeo-polyploidization history and plant inulin production.</title>
        <authorList>
            <person name="Fan W."/>
            <person name="Wang S."/>
            <person name="Wang H."/>
            <person name="Wang A."/>
            <person name="Jiang F."/>
            <person name="Liu H."/>
            <person name="Zhao H."/>
            <person name="Xu D."/>
            <person name="Zhang Y."/>
        </authorList>
    </citation>
    <scope>NUCLEOTIDE SEQUENCE [LARGE SCALE GENOMIC DNA]</scope>
    <source>
        <strain evidence="2">cv. Yunnan</strain>
    </source>
</reference>
<dbReference type="Proteomes" id="UP001056120">
    <property type="component" value="Linkage Group LG02"/>
</dbReference>
<gene>
    <name evidence="1" type="ORF">L1987_06462</name>
</gene>
<keyword evidence="2" id="KW-1185">Reference proteome</keyword>
<proteinExistence type="predicted"/>